<dbReference type="InterPro" id="IPR017850">
    <property type="entry name" value="Alkaline_phosphatase_core_sf"/>
</dbReference>
<dbReference type="PANTHER" id="PTHR42693">
    <property type="entry name" value="ARYLSULFATASE FAMILY MEMBER"/>
    <property type="match status" value="1"/>
</dbReference>
<keyword evidence="4" id="KW-0732">Signal</keyword>
<comment type="similarity">
    <text evidence="1">Belongs to the sulfatase family.</text>
</comment>
<comment type="caution">
    <text evidence="6">The sequence shown here is derived from an EMBL/GenBank/DDBJ whole genome shotgun (WGS) entry which is preliminary data.</text>
</comment>
<protein>
    <submittedName>
        <fullName evidence="6">Sulfatase</fullName>
    </submittedName>
</protein>
<dbReference type="PROSITE" id="PS51257">
    <property type="entry name" value="PROKAR_LIPOPROTEIN"/>
    <property type="match status" value="1"/>
</dbReference>
<proteinExistence type="inferred from homology"/>
<name>A0ABW2IQ26_9PROT</name>
<feature type="signal peptide" evidence="4">
    <location>
        <begin position="1"/>
        <end position="31"/>
    </location>
</feature>
<dbReference type="EMBL" id="JBHTBR010000009">
    <property type="protein sequence ID" value="MFC7293074.1"/>
    <property type="molecule type" value="Genomic_DNA"/>
</dbReference>
<evidence type="ECO:0000256" key="2">
    <source>
        <dbReference type="ARBA" id="ARBA00022801"/>
    </source>
</evidence>
<organism evidence="6 7">
    <name type="scientific">Hirschia litorea</name>
    <dbReference type="NCBI Taxonomy" id="1199156"/>
    <lineage>
        <taxon>Bacteria</taxon>
        <taxon>Pseudomonadati</taxon>
        <taxon>Pseudomonadota</taxon>
        <taxon>Alphaproteobacteria</taxon>
        <taxon>Hyphomonadales</taxon>
        <taxon>Hyphomonadaceae</taxon>
        <taxon>Hirschia</taxon>
    </lineage>
</organism>
<dbReference type="Pfam" id="PF00884">
    <property type="entry name" value="Sulfatase"/>
    <property type="match status" value="1"/>
</dbReference>
<gene>
    <name evidence="6" type="ORF">ACFQS8_15740</name>
</gene>
<dbReference type="InterPro" id="IPR000917">
    <property type="entry name" value="Sulfatase_N"/>
</dbReference>
<dbReference type="SUPFAM" id="SSF53649">
    <property type="entry name" value="Alkaline phosphatase-like"/>
    <property type="match status" value="1"/>
</dbReference>
<evidence type="ECO:0000313" key="7">
    <source>
        <dbReference type="Proteomes" id="UP001596492"/>
    </source>
</evidence>
<reference evidence="7" key="1">
    <citation type="journal article" date="2019" name="Int. J. Syst. Evol. Microbiol.">
        <title>The Global Catalogue of Microorganisms (GCM) 10K type strain sequencing project: providing services to taxonomists for standard genome sequencing and annotation.</title>
        <authorList>
            <consortium name="The Broad Institute Genomics Platform"/>
            <consortium name="The Broad Institute Genome Sequencing Center for Infectious Disease"/>
            <person name="Wu L."/>
            <person name="Ma J."/>
        </authorList>
    </citation>
    <scope>NUCLEOTIDE SEQUENCE [LARGE SCALE GENOMIC DNA]</scope>
    <source>
        <strain evidence="7">CCUG 51308</strain>
    </source>
</reference>
<feature type="domain" description="Sulfatase N-terminal" evidence="5">
    <location>
        <begin position="51"/>
        <end position="338"/>
    </location>
</feature>
<feature type="chain" id="PRO_5046793111" evidence="4">
    <location>
        <begin position="32"/>
        <end position="516"/>
    </location>
</feature>
<dbReference type="RefSeq" id="WP_382169163.1">
    <property type="nucleotide sequence ID" value="NZ_JBHTBR010000009.1"/>
</dbReference>
<keyword evidence="2" id="KW-0378">Hydrolase</keyword>
<evidence type="ECO:0000313" key="6">
    <source>
        <dbReference type="EMBL" id="MFC7293074.1"/>
    </source>
</evidence>
<accession>A0ABW2IQ26</accession>
<dbReference type="CDD" id="cd16027">
    <property type="entry name" value="SGSH"/>
    <property type="match status" value="1"/>
</dbReference>
<sequence>MENKSKRSARSAMRMGLTCLMLGAFASVACAKTPANEVELAASEIVQDKRPNILWIMSEDMGPELGIYGTPETITPNLDALAKKGQVYEQAFTNAPICSISRSSLYTGMYQTSIGAHQHRTPEDRKKPLPEGVKLLTDHFRDAGYFTSLIKKIERDDGPDGWFEGKLKTDWNFTYEGEPYDTNALSDLKANQPFFAHVQFPETHRGKDWDNAKNVIDHPADPAKVDLPPYYPDTPTARDDWADYLDAVMAFDRKSGVVLRRLKEEGLDKNTIVIVLSDHGRAMVRGKQWLYDSGLHIPLFIYIPEGLEKPKGYKAGSRTDMMVSGIDITATTLELAGIDPGLVMQGRAFLGDDAVQRTYTFAARDRADETVDYMRSVRDARYRYIRNYMPERPYTQLNGYKEAQYPVLREMFRLYRDGKLGQIPSLFMAPKKPVEELFDTKTDPHNVVNLANDPKYAAKLVEMRAALATWEVETNDQGRFPEPADIAASIHEKTEKKRAPEYQALVDKEGPWREGQ</sequence>
<evidence type="ECO:0000256" key="3">
    <source>
        <dbReference type="SAM" id="MobiDB-lite"/>
    </source>
</evidence>
<feature type="region of interest" description="Disordered" evidence="3">
    <location>
        <begin position="492"/>
        <end position="516"/>
    </location>
</feature>
<keyword evidence="7" id="KW-1185">Reference proteome</keyword>
<evidence type="ECO:0000256" key="1">
    <source>
        <dbReference type="ARBA" id="ARBA00008779"/>
    </source>
</evidence>
<dbReference type="InterPro" id="IPR050738">
    <property type="entry name" value="Sulfatase"/>
</dbReference>
<dbReference type="Gene3D" id="3.40.720.10">
    <property type="entry name" value="Alkaline Phosphatase, subunit A"/>
    <property type="match status" value="1"/>
</dbReference>
<dbReference type="PANTHER" id="PTHR42693:SF53">
    <property type="entry name" value="ENDO-4-O-SULFATASE"/>
    <property type="match status" value="1"/>
</dbReference>
<dbReference type="Proteomes" id="UP001596492">
    <property type="component" value="Unassembled WGS sequence"/>
</dbReference>
<evidence type="ECO:0000256" key="4">
    <source>
        <dbReference type="SAM" id="SignalP"/>
    </source>
</evidence>
<evidence type="ECO:0000259" key="5">
    <source>
        <dbReference type="Pfam" id="PF00884"/>
    </source>
</evidence>